<protein>
    <submittedName>
        <fullName evidence="1">Uncharacterized protein</fullName>
    </submittedName>
</protein>
<reference evidence="1" key="3">
    <citation type="submission" date="2025-09" db="UniProtKB">
        <authorList>
            <consortium name="Ensembl"/>
        </authorList>
    </citation>
    <scope>IDENTIFICATION</scope>
</reference>
<accession>A0AC11ERQ4</accession>
<reference evidence="1" key="1">
    <citation type="submission" date="2020-11" db="EMBL/GenBank/DDBJ databases">
        <authorList>
            <person name="Davenport K.M."/>
            <person name="Bickhart D.M."/>
            <person name="Smith T.P.L."/>
            <person name="Murdoch B.M."/>
            <person name="Rosen B.D."/>
        </authorList>
    </citation>
    <scope>NUCLEOTIDE SEQUENCE [LARGE SCALE GENOMIC DNA]</scope>
    <source>
        <strain evidence="1">OAR_USU_Benz2616</strain>
    </source>
</reference>
<proteinExistence type="predicted"/>
<sequence>NGRSAQSELFEIPRVCSPPGSCVHGISQARIVESVFVTSLSPVGLLATLCQQAGFPALHRLRNLLKLLCIQSVVTSNHLILFSACLPSFPASGSFPAQLTFKDVFLDFTPEEWECLDPAQRTLYQDVMVETLSNLLSVGEDHFPLKWGSALGFLCMFPLYLLRSPVFLDLSDSHM</sequence>
<reference evidence="1" key="2">
    <citation type="submission" date="2025-08" db="UniProtKB">
        <authorList>
            <consortium name="Ensembl"/>
        </authorList>
    </citation>
    <scope>IDENTIFICATION</scope>
</reference>
<dbReference type="Ensembl" id="ENSOART00020049762.1">
    <property type="protein sequence ID" value="ENSOARP00020062288.1"/>
    <property type="gene ID" value="ENSOARG00020039059.1"/>
</dbReference>
<evidence type="ECO:0000313" key="1">
    <source>
        <dbReference type="Ensembl" id="ENSOARP00020062288.1"/>
    </source>
</evidence>
<name>A0AC11ERQ4_SHEEP</name>
<organism evidence="1">
    <name type="scientific">Ovis aries</name>
    <name type="common">Sheep</name>
    <dbReference type="NCBI Taxonomy" id="9940"/>
    <lineage>
        <taxon>Eukaryota</taxon>
        <taxon>Metazoa</taxon>
        <taxon>Chordata</taxon>
        <taxon>Craniata</taxon>
        <taxon>Vertebrata</taxon>
        <taxon>Euteleostomi</taxon>
        <taxon>Mammalia</taxon>
        <taxon>Eutheria</taxon>
        <taxon>Laurasiatheria</taxon>
        <taxon>Artiodactyla</taxon>
        <taxon>Ruminantia</taxon>
        <taxon>Pecora</taxon>
        <taxon>Bovidae</taxon>
        <taxon>Caprinae</taxon>
        <taxon>Ovis</taxon>
    </lineage>
</organism>